<dbReference type="AlphaFoldDB" id="A0A2K1KDX9"/>
<proteinExistence type="predicted"/>
<dbReference type="Proteomes" id="UP000006727">
    <property type="component" value="Chromosome 6"/>
</dbReference>
<dbReference type="InterPro" id="IPR029063">
    <property type="entry name" value="SAM-dependent_MTases_sf"/>
</dbReference>
<dbReference type="STRING" id="3218.A0A2K1KDX9"/>
<dbReference type="Pfam" id="PF10294">
    <property type="entry name" value="Methyltransf_16"/>
    <property type="match status" value="1"/>
</dbReference>
<accession>A0A2K1KDX9</accession>
<dbReference type="Gramene" id="Pp3c6_1170V3.1">
    <property type="protein sequence ID" value="Pp3c6_1170V3.1"/>
    <property type="gene ID" value="Pp3c6_1170"/>
</dbReference>
<name>A0A2K1KDX9_PHYPA</name>
<evidence type="ECO:0000313" key="2">
    <source>
        <dbReference type="EnsemblPlants" id="Pp3c6_1170V3.1"/>
    </source>
</evidence>
<dbReference type="PANTHER" id="PTHR23108:SF3">
    <property type="entry name" value="METHYLTRANSFERASE FAMILY PROTEIN"/>
    <property type="match status" value="1"/>
</dbReference>
<gene>
    <name evidence="1" type="ORF">PHYPA_008358</name>
</gene>
<dbReference type="InterPro" id="IPR019410">
    <property type="entry name" value="Methyltransf_16"/>
</dbReference>
<evidence type="ECO:0000313" key="3">
    <source>
        <dbReference type="Proteomes" id="UP000006727"/>
    </source>
</evidence>
<evidence type="ECO:0000313" key="1">
    <source>
        <dbReference type="EMBL" id="PNR51984.1"/>
    </source>
</evidence>
<organism evidence="1">
    <name type="scientific">Physcomitrium patens</name>
    <name type="common">Spreading-leaved earth moss</name>
    <name type="synonym">Physcomitrella patens</name>
    <dbReference type="NCBI Taxonomy" id="3218"/>
    <lineage>
        <taxon>Eukaryota</taxon>
        <taxon>Viridiplantae</taxon>
        <taxon>Streptophyta</taxon>
        <taxon>Embryophyta</taxon>
        <taxon>Bryophyta</taxon>
        <taxon>Bryophytina</taxon>
        <taxon>Bryopsida</taxon>
        <taxon>Funariidae</taxon>
        <taxon>Funariales</taxon>
        <taxon>Funariaceae</taxon>
        <taxon>Physcomitrium</taxon>
    </lineage>
</organism>
<dbReference type="InterPro" id="IPR038899">
    <property type="entry name" value="METTL22"/>
</dbReference>
<dbReference type="EMBL" id="ABEU02000006">
    <property type="protein sequence ID" value="PNR51984.1"/>
    <property type="molecule type" value="Genomic_DNA"/>
</dbReference>
<reference evidence="1 3" key="1">
    <citation type="journal article" date="2008" name="Science">
        <title>The Physcomitrella genome reveals evolutionary insights into the conquest of land by plants.</title>
        <authorList>
            <person name="Rensing S."/>
            <person name="Lang D."/>
            <person name="Zimmer A."/>
            <person name="Terry A."/>
            <person name="Salamov A."/>
            <person name="Shapiro H."/>
            <person name="Nishiyama T."/>
            <person name="Perroud P.-F."/>
            <person name="Lindquist E."/>
            <person name="Kamisugi Y."/>
            <person name="Tanahashi T."/>
            <person name="Sakakibara K."/>
            <person name="Fujita T."/>
            <person name="Oishi K."/>
            <person name="Shin-I T."/>
            <person name="Kuroki Y."/>
            <person name="Toyoda A."/>
            <person name="Suzuki Y."/>
            <person name="Hashimoto A."/>
            <person name="Yamaguchi K."/>
            <person name="Sugano A."/>
            <person name="Kohara Y."/>
            <person name="Fujiyama A."/>
            <person name="Anterola A."/>
            <person name="Aoki S."/>
            <person name="Ashton N."/>
            <person name="Barbazuk W.B."/>
            <person name="Barker E."/>
            <person name="Bennetzen J."/>
            <person name="Bezanilla M."/>
            <person name="Blankenship R."/>
            <person name="Cho S.H."/>
            <person name="Dutcher S."/>
            <person name="Estelle M."/>
            <person name="Fawcett J.A."/>
            <person name="Gundlach H."/>
            <person name="Hanada K."/>
            <person name="Heyl A."/>
            <person name="Hicks K.A."/>
            <person name="Hugh J."/>
            <person name="Lohr M."/>
            <person name="Mayer K."/>
            <person name="Melkozernov A."/>
            <person name="Murata T."/>
            <person name="Nelson D."/>
            <person name="Pils B."/>
            <person name="Prigge M."/>
            <person name="Reiss B."/>
            <person name="Renner T."/>
            <person name="Rombauts S."/>
            <person name="Rushton P."/>
            <person name="Sanderfoot A."/>
            <person name="Schween G."/>
            <person name="Shiu S.-H."/>
            <person name="Stueber K."/>
            <person name="Theodoulou F.L."/>
            <person name="Tu H."/>
            <person name="Van de Peer Y."/>
            <person name="Verrier P.J."/>
            <person name="Waters E."/>
            <person name="Wood A."/>
            <person name="Yang L."/>
            <person name="Cove D."/>
            <person name="Cuming A."/>
            <person name="Hasebe M."/>
            <person name="Lucas S."/>
            <person name="Mishler D.B."/>
            <person name="Reski R."/>
            <person name="Grigoriev I."/>
            <person name="Quatrano R.S."/>
            <person name="Boore J.L."/>
        </authorList>
    </citation>
    <scope>NUCLEOTIDE SEQUENCE [LARGE SCALE GENOMIC DNA]</scope>
    <source>
        <strain evidence="2 3">cv. Gransden 2004</strain>
    </source>
</reference>
<reference evidence="2" key="3">
    <citation type="submission" date="2020-12" db="UniProtKB">
        <authorList>
            <consortium name="EnsemblPlants"/>
        </authorList>
    </citation>
    <scope>IDENTIFICATION</scope>
</reference>
<reference evidence="1 3" key="2">
    <citation type="journal article" date="2018" name="Plant J.">
        <title>The Physcomitrella patens chromosome-scale assembly reveals moss genome structure and evolution.</title>
        <authorList>
            <person name="Lang D."/>
            <person name="Ullrich K.K."/>
            <person name="Murat F."/>
            <person name="Fuchs J."/>
            <person name="Jenkins J."/>
            <person name="Haas F.B."/>
            <person name="Piednoel M."/>
            <person name="Gundlach H."/>
            <person name="Van Bel M."/>
            <person name="Meyberg R."/>
            <person name="Vives C."/>
            <person name="Morata J."/>
            <person name="Symeonidi A."/>
            <person name="Hiss M."/>
            <person name="Muchero W."/>
            <person name="Kamisugi Y."/>
            <person name="Saleh O."/>
            <person name="Blanc G."/>
            <person name="Decker E.L."/>
            <person name="van Gessel N."/>
            <person name="Grimwood J."/>
            <person name="Hayes R.D."/>
            <person name="Graham S.W."/>
            <person name="Gunter L.E."/>
            <person name="McDaniel S.F."/>
            <person name="Hoernstein S.N.W."/>
            <person name="Larsson A."/>
            <person name="Li F.W."/>
            <person name="Perroud P.F."/>
            <person name="Phillips J."/>
            <person name="Ranjan P."/>
            <person name="Rokshar D.S."/>
            <person name="Rothfels C.J."/>
            <person name="Schneider L."/>
            <person name="Shu S."/>
            <person name="Stevenson D.W."/>
            <person name="Thummler F."/>
            <person name="Tillich M."/>
            <person name="Villarreal Aguilar J.C."/>
            <person name="Widiez T."/>
            <person name="Wong G.K."/>
            <person name="Wymore A."/>
            <person name="Zhang Y."/>
            <person name="Zimmer A.D."/>
            <person name="Quatrano R.S."/>
            <person name="Mayer K.F.X."/>
            <person name="Goodstein D."/>
            <person name="Casacuberta J.M."/>
            <person name="Vandepoele K."/>
            <person name="Reski R."/>
            <person name="Cuming A.C."/>
            <person name="Tuskan G.A."/>
            <person name="Maumus F."/>
            <person name="Salse J."/>
            <person name="Schmutz J."/>
            <person name="Rensing S.A."/>
        </authorList>
    </citation>
    <scope>NUCLEOTIDE SEQUENCE [LARGE SCALE GENOMIC DNA]</scope>
    <source>
        <strain evidence="2 3">cv. Gransden 2004</strain>
    </source>
</reference>
<dbReference type="PANTHER" id="PTHR23108">
    <property type="entry name" value="METHYLTRANSFERASE-RELATED"/>
    <property type="match status" value="1"/>
</dbReference>
<sequence>MTNHYTTVLKVELDWGNEVYIGHIEKTYSDGFDLILGADICYHQSTVKPLFETGKALMELRLIGSGKFILGYVSLFKSNDIIVNVKV</sequence>
<dbReference type="EnsemblPlants" id="Pp3c6_1170V3.1">
    <property type="protein sequence ID" value="Pp3c6_1170V3.1"/>
    <property type="gene ID" value="Pp3c6_1170"/>
</dbReference>
<dbReference type="GO" id="GO:0008276">
    <property type="term" value="F:protein methyltransferase activity"/>
    <property type="evidence" value="ECO:0007669"/>
    <property type="project" value="InterPro"/>
</dbReference>
<dbReference type="PaxDb" id="3218-PP1S77_23V6.1"/>
<keyword evidence="3" id="KW-1185">Reference proteome</keyword>
<dbReference type="InParanoid" id="A0A2K1KDX9"/>
<protein>
    <submittedName>
        <fullName evidence="1 2">Uncharacterized protein</fullName>
    </submittedName>
</protein>
<dbReference type="Gene3D" id="3.40.50.150">
    <property type="entry name" value="Vaccinia Virus protein VP39"/>
    <property type="match status" value="1"/>
</dbReference>